<reference evidence="3" key="1">
    <citation type="submission" date="2022-11" db="EMBL/GenBank/DDBJ databases">
        <title>Chromosomal genome sequence assembly and mating type (MAT) locus characterization of the leprose asexual lichenized fungus Lepraria neglecta (Nyl.) Erichsen.</title>
        <authorList>
            <person name="Allen J.L."/>
            <person name="Pfeffer B."/>
        </authorList>
    </citation>
    <scope>NUCLEOTIDE SEQUENCE</scope>
    <source>
        <strain evidence="3">Allen 5258</strain>
    </source>
</reference>
<accession>A0AAD9ZCF9</accession>
<evidence type="ECO:0000313" key="4">
    <source>
        <dbReference type="Proteomes" id="UP001276659"/>
    </source>
</evidence>
<comment type="caution">
    <text evidence="3">The sequence shown here is derived from an EMBL/GenBank/DDBJ whole genome shotgun (WGS) entry which is preliminary data.</text>
</comment>
<dbReference type="InterPro" id="IPR056125">
    <property type="entry name" value="DUF7708"/>
</dbReference>
<keyword evidence="4" id="KW-1185">Reference proteome</keyword>
<evidence type="ECO:0000256" key="1">
    <source>
        <dbReference type="SAM" id="MobiDB-lite"/>
    </source>
</evidence>
<dbReference type="AlphaFoldDB" id="A0AAD9ZCF9"/>
<organism evidence="3 4">
    <name type="scientific">Lepraria neglecta</name>
    <dbReference type="NCBI Taxonomy" id="209136"/>
    <lineage>
        <taxon>Eukaryota</taxon>
        <taxon>Fungi</taxon>
        <taxon>Dikarya</taxon>
        <taxon>Ascomycota</taxon>
        <taxon>Pezizomycotina</taxon>
        <taxon>Lecanoromycetes</taxon>
        <taxon>OSLEUM clade</taxon>
        <taxon>Lecanoromycetidae</taxon>
        <taxon>Lecanorales</taxon>
        <taxon>Lecanorineae</taxon>
        <taxon>Stereocaulaceae</taxon>
        <taxon>Lepraria</taxon>
    </lineage>
</organism>
<gene>
    <name evidence="3" type="ORF">OEA41_002439</name>
</gene>
<evidence type="ECO:0000259" key="2">
    <source>
        <dbReference type="Pfam" id="PF24809"/>
    </source>
</evidence>
<feature type="domain" description="DUF7708" evidence="2">
    <location>
        <begin position="85"/>
        <end position="230"/>
    </location>
</feature>
<dbReference type="Pfam" id="PF24809">
    <property type="entry name" value="DUF7708"/>
    <property type="match status" value="1"/>
</dbReference>
<proteinExistence type="predicted"/>
<dbReference type="EMBL" id="JASNWA010000006">
    <property type="protein sequence ID" value="KAK3175193.1"/>
    <property type="molecule type" value="Genomic_DNA"/>
</dbReference>
<dbReference type="Proteomes" id="UP001276659">
    <property type="component" value="Unassembled WGS sequence"/>
</dbReference>
<feature type="compositionally biased region" description="Low complexity" evidence="1">
    <location>
        <begin position="532"/>
        <end position="542"/>
    </location>
</feature>
<name>A0AAD9ZCF9_9LECA</name>
<feature type="region of interest" description="Disordered" evidence="1">
    <location>
        <begin position="521"/>
        <end position="542"/>
    </location>
</feature>
<sequence>METRNQVQDAAVVTGWYSNTAAMSSQEMLSKVFRDAKRMFEEDIKHAGWMGQSPFEGKTSMLDVQLELLKALKHYESASESKARKWLVALSERIAFYGQMFDVLVQHHPEYVSLAWGTFKFIFQAILNHQELVKKLAQGLAQIADLLPRANLSLVLYPTDMMQDTLVQLYAHILQFLHHALLWYSQNKLMHTVSCIVRPWALTYSEHFEAIKEDSIRLDKLSDMATKAELRDTHLEVIEARKEWAVANSELRVLRDDNQRLAEMIQAGMGRLDQTIISLHKELRFDFREQADMLCSIQLNQILSISFLEKLPTSGESLEYCQSIRRRSRRRMELPLPEVSRLSQWAALRRHSLLILRGGSLTVSKAFMIDLIDLVRDTKLPIIWALRYANYWESSNTCIDVLRMLVLQSLQMNPRVLAQGPNPITFAHMREAASTADWLRILARALHGLPRIFIALDSGLLSHVTTNDKSEATELVDLLLSGLPGSVKIFVSAVNLQPTYIDECSIGKACVTLQMDGRSDRRGTLRRRRANMNRNGNATSFR</sequence>
<protein>
    <recommendedName>
        <fullName evidence="2">DUF7708 domain-containing protein</fullName>
    </recommendedName>
</protein>
<evidence type="ECO:0000313" key="3">
    <source>
        <dbReference type="EMBL" id="KAK3175193.1"/>
    </source>
</evidence>